<dbReference type="Gene3D" id="3.30.1320.10">
    <property type="match status" value="1"/>
</dbReference>
<dbReference type="Proteomes" id="UP000807115">
    <property type="component" value="Chromosome 7"/>
</dbReference>
<name>A0A921QQF5_SORBI</name>
<evidence type="ECO:0000313" key="3">
    <source>
        <dbReference type="Proteomes" id="UP000807115"/>
    </source>
</evidence>
<evidence type="ECO:0000313" key="2">
    <source>
        <dbReference type="EMBL" id="KAG0524466.1"/>
    </source>
</evidence>
<accession>A0A921QQF5</accession>
<dbReference type="InterPro" id="IPR023803">
    <property type="entry name" value="Ribosomal_bS16_dom_sf"/>
</dbReference>
<reference evidence="2" key="1">
    <citation type="journal article" date="2019" name="BMC Genomics">
        <title>A new reference genome for Sorghum bicolor reveals high levels of sequence similarity between sweet and grain genotypes: implications for the genetics of sugar metabolism.</title>
        <authorList>
            <person name="Cooper E.A."/>
            <person name="Brenton Z.W."/>
            <person name="Flinn B.S."/>
            <person name="Jenkins J."/>
            <person name="Shu S."/>
            <person name="Flowers D."/>
            <person name="Luo F."/>
            <person name="Wang Y."/>
            <person name="Xia P."/>
            <person name="Barry K."/>
            <person name="Daum C."/>
            <person name="Lipzen A."/>
            <person name="Yoshinaga Y."/>
            <person name="Schmutz J."/>
            <person name="Saski C."/>
            <person name="Vermerris W."/>
            <person name="Kresovich S."/>
        </authorList>
    </citation>
    <scope>NUCLEOTIDE SEQUENCE</scope>
</reference>
<evidence type="ECO:0000256" key="1">
    <source>
        <dbReference type="SAM" id="MobiDB-lite"/>
    </source>
</evidence>
<proteinExistence type="predicted"/>
<reference evidence="2" key="2">
    <citation type="submission" date="2020-10" db="EMBL/GenBank/DDBJ databases">
        <authorList>
            <person name="Cooper E.A."/>
            <person name="Brenton Z.W."/>
            <person name="Flinn B.S."/>
            <person name="Jenkins J."/>
            <person name="Shu S."/>
            <person name="Flowers D."/>
            <person name="Luo F."/>
            <person name="Wang Y."/>
            <person name="Xia P."/>
            <person name="Barry K."/>
            <person name="Daum C."/>
            <person name="Lipzen A."/>
            <person name="Yoshinaga Y."/>
            <person name="Schmutz J."/>
            <person name="Saski C."/>
            <person name="Vermerris W."/>
            <person name="Kresovich S."/>
        </authorList>
    </citation>
    <scope>NUCLEOTIDE SEQUENCE</scope>
</reference>
<dbReference type="EMBL" id="CM027686">
    <property type="protein sequence ID" value="KAG0524466.1"/>
    <property type="molecule type" value="Genomic_DNA"/>
</dbReference>
<organism evidence="2 3">
    <name type="scientific">Sorghum bicolor</name>
    <name type="common">Sorghum</name>
    <name type="synonym">Sorghum vulgare</name>
    <dbReference type="NCBI Taxonomy" id="4558"/>
    <lineage>
        <taxon>Eukaryota</taxon>
        <taxon>Viridiplantae</taxon>
        <taxon>Streptophyta</taxon>
        <taxon>Embryophyta</taxon>
        <taxon>Tracheophyta</taxon>
        <taxon>Spermatophyta</taxon>
        <taxon>Magnoliopsida</taxon>
        <taxon>Liliopsida</taxon>
        <taxon>Poales</taxon>
        <taxon>Poaceae</taxon>
        <taxon>PACMAD clade</taxon>
        <taxon>Panicoideae</taxon>
        <taxon>Andropogonodae</taxon>
        <taxon>Andropogoneae</taxon>
        <taxon>Sorghinae</taxon>
        <taxon>Sorghum</taxon>
    </lineage>
</organism>
<comment type="caution">
    <text evidence="2">The sequence shown here is derived from an EMBL/GenBank/DDBJ whole genome shotgun (WGS) entry which is preliminary data.</text>
</comment>
<feature type="region of interest" description="Disordered" evidence="1">
    <location>
        <begin position="65"/>
        <end position="111"/>
    </location>
</feature>
<protein>
    <submittedName>
        <fullName evidence="2">Uncharacterized protein</fullName>
    </submittedName>
</protein>
<gene>
    <name evidence="2" type="ORF">BDA96_07G213900</name>
</gene>
<dbReference type="SUPFAM" id="SSF54565">
    <property type="entry name" value="Ribosomal protein S16"/>
    <property type="match status" value="1"/>
</dbReference>
<sequence>MCPLLMMSVFNYMIPVKLMCSKGVHCSTTHKHNRYWLSIGAQPSDPVECILFRAGILPPPPVLVMAPKGGPRDRHPIDPLTGRPLDIEGLTIVDDPSTPHSENGAPIEEAA</sequence>
<dbReference type="AlphaFoldDB" id="A0A921QQF5"/>